<reference evidence="1 2" key="1">
    <citation type="submission" date="2021-07" db="EMBL/GenBank/DDBJ databases">
        <title>Karlodiniumbacter phycospheric gen. nov., sp. nov., a phycosphere bacterium isolated from karlodinium veneficum.</title>
        <authorList>
            <person name="Peng Y."/>
            <person name="Jiang L."/>
            <person name="Lee J."/>
        </authorList>
    </citation>
    <scope>NUCLEOTIDE SEQUENCE</scope>
    <source>
        <strain evidence="1 2">N5</strain>
    </source>
</reference>
<dbReference type="RefSeq" id="WP_257894633.1">
    <property type="nucleotide sequence ID" value="NZ_JAIMBW010000001.1"/>
</dbReference>
<protein>
    <recommendedName>
        <fullName evidence="3">DUF4333 domain-containing protein</fullName>
    </recommendedName>
</protein>
<evidence type="ECO:0000313" key="1">
    <source>
        <dbReference type="EMBL" id="QXL87780.1"/>
    </source>
</evidence>
<proteinExistence type="predicted"/>
<sequence length="100" mass="10565">MMRQIALPLALILTLAGVVGLYLGVASAPLSESEIIERHAADYVAQTGRARTDCYAVPAGVEGVRMIVICEAEGSEAWFVAVDDRGEPVDAAVLFEEGTT</sequence>
<evidence type="ECO:0008006" key="3">
    <source>
        <dbReference type="Google" id="ProtNLM"/>
    </source>
</evidence>
<keyword evidence="2" id="KW-1185">Reference proteome</keyword>
<dbReference type="EMBL" id="JAIMBW010000001">
    <property type="protein sequence ID" value="MBY4895178.1"/>
    <property type="molecule type" value="Genomic_DNA"/>
</dbReference>
<dbReference type="Proteomes" id="UP000693972">
    <property type="component" value="Unassembled WGS sequence"/>
</dbReference>
<evidence type="ECO:0000313" key="2">
    <source>
        <dbReference type="Proteomes" id="UP000693972"/>
    </source>
</evidence>
<accession>A0A975TUQ0</accession>
<name>A0A975TUQ0_9RHOB</name>
<dbReference type="AlphaFoldDB" id="A0A975TUQ0"/>
<dbReference type="EMBL" id="CP078073">
    <property type="protein sequence ID" value="QXL87780.1"/>
    <property type="molecule type" value="Genomic_DNA"/>
</dbReference>
<organism evidence="1">
    <name type="scientific">Gymnodinialimonas phycosphaerae</name>
    <dbReference type="NCBI Taxonomy" id="2841589"/>
    <lineage>
        <taxon>Bacteria</taxon>
        <taxon>Pseudomonadati</taxon>
        <taxon>Pseudomonadota</taxon>
        <taxon>Alphaproteobacteria</taxon>
        <taxon>Rhodobacterales</taxon>
        <taxon>Paracoccaceae</taxon>
        <taxon>Gymnodinialimonas</taxon>
    </lineage>
</organism>
<gene>
    <name evidence="1" type="ORF">KUL25_20645</name>
</gene>